<dbReference type="CDD" id="cd03186">
    <property type="entry name" value="GST_C_SspA"/>
    <property type="match status" value="1"/>
</dbReference>
<dbReference type="InterPro" id="IPR004045">
    <property type="entry name" value="Glutathione_S-Trfase_N"/>
</dbReference>
<dbReference type="InterPro" id="IPR034342">
    <property type="entry name" value="SspA_C"/>
</dbReference>
<comment type="caution">
    <text evidence="3">The sequence shown here is derived from an EMBL/GenBank/DDBJ whole genome shotgun (WGS) entry which is preliminary data.</text>
</comment>
<dbReference type="Gene3D" id="3.40.30.10">
    <property type="entry name" value="Glutaredoxin"/>
    <property type="match status" value="1"/>
</dbReference>
<dbReference type="InterPro" id="IPR036249">
    <property type="entry name" value="Thioredoxin-like_sf"/>
</dbReference>
<organism evidence="3 4">
    <name type="scientific">Candidatus Thiopontia autotrophica</name>
    <dbReference type="NCBI Taxonomy" id="2841688"/>
    <lineage>
        <taxon>Bacteria</taxon>
        <taxon>Pseudomonadati</taxon>
        <taxon>Pseudomonadota</taxon>
        <taxon>Gammaproteobacteria</taxon>
        <taxon>Candidatus Thiopontia</taxon>
    </lineage>
</organism>
<evidence type="ECO:0000259" key="2">
    <source>
        <dbReference type="PROSITE" id="PS50405"/>
    </source>
</evidence>
<protein>
    <submittedName>
        <fullName evidence="3">Glutathione S-transferase N-terminal domain-containing protein</fullName>
    </submittedName>
</protein>
<dbReference type="InterPro" id="IPR010987">
    <property type="entry name" value="Glutathione-S-Trfase_C-like"/>
</dbReference>
<feature type="domain" description="GST C-terminal" evidence="2">
    <location>
        <begin position="91"/>
        <end position="207"/>
    </location>
</feature>
<dbReference type="Proteomes" id="UP000654401">
    <property type="component" value="Unassembled WGS sequence"/>
</dbReference>
<dbReference type="PANTHER" id="PTHR43968:SF6">
    <property type="entry name" value="GLUTATHIONE S-TRANSFERASE OMEGA"/>
    <property type="match status" value="1"/>
</dbReference>
<dbReference type="SUPFAM" id="SSF47616">
    <property type="entry name" value="GST C-terminal domain-like"/>
    <property type="match status" value="1"/>
</dbReference>
<evidence type="ECO:0000313" key="3">
    <source>
        <dbReference type="EMBL" id="MBC8519921.1"/>
    </source>
</evidence>
<dbReference type="SFLD" id="SFLDG00358">
    <property type="entry name" value="Main_(cytGST)"/>
    <property type="match status" value="1"/>
</dbReference>
<evidence type="ECO:0000313" key="4">
    <source>
        <dbReference type="Proteomes" id="UP000654401"/>
    </source>
</evidence>
<name>A0A8J6PB88_9GAMM</name>
<dbReference type="GO" id="GO:0005737">
    <property type="term" value="C:cytoplasm"/>
    <property type="evidence" value="ECO:0007669"/>
    <property type="project" value="TreeGrafter"/>
</dbReference>
<dbReference type="AlphaFoldDB" id="A0A8J6PB88"/>
<dbReference type="PROSITE" id="PS50405">
    <property type="entry name" value="GST_CTER"/>
    <property type="match status" value="1"/>
</dbReference>
<dbReference type="InterPro" id="IPR050983">
    <property type="entry name" value="GST_Omega/HSP26"/>
</dbReference>
<dbReference type="Pfam" id="PF13409">
    <property type="entry name" value="GST_N_2"/>
    <property type="match status" value="1"/>
</dbReference>
<sequence length="207" mass="23987">MTIASRHSVMMLFSGPLDAMSHRVRIVMAEKGITHETESVDLSDPQEDFIELSPYQILPTIADRDLTLFGSRVIMEYLDERFPHPPLMPVDPVARANDRLMIDRIDRDWLVRMEEIEFGSDKVAKQARKELTESLTMLAPLFKQHKYFMSDEFSLVDCSLAPILWRLKSMKIALPTSANAVMEYAERIFDRDSFLDSLTEEERELDE</sequence>
<evidence type="ECO:0000259" key="1">
    <source>
        <dbReference type="PROSITE" id="PS50404"/>
    </source>
</evidence>
<dbReference type="EMBL" id="JACNFK010000029">
    <property type="protein sequence ID" value="MBC8519921.1"/>
    <property type="molecule type" value="Genomic_DNA"/>
</dbReference>
<dbReference type="Gene3D" id="1.20.1050.10">
    <property type="match status" value="1"/>
</dbReference>
<proteinExistence type="predicted"/>
<gene>
    <name evidence="3" type="ORF">H8D24_05905</name>
</gene>
<dbReference type="Pfam" id="PF00043">
    <property type="entry name" value="GST_C"/>
    <property type="match status" value="1"/>
</dbReference>
<accession>A0A8J6PB88</accession>
<dbReference type="PROSITE" id="PS50404">
    <property type="entry name" value="GST_NTER"/>
    <property type="match status" value="1"/>
</dbReference>
<dbReference type="SFLD" id="SFLDS00019">
    <property type="entry name" value="Glutathione_Transferase_(cytos"/>
    <property type="match status" value="1"/>
</dbReference>
<dbReference type="InterPro" id="IPR036282">
    <property type="entry name" value="Glutathione-S-Trfase_C_sf"/>
</dbReference>
<dbReference type="PANTHER" id="PTHR43968">
    <property type="match status" value="1"/>
</dbReference>
<reference evidence="3 4" key="1">
    <citation type="submission" date="2020-08" db="EMBL/GenBank/DDBJ databases">
        <title>Bridging the membrane lipid divide: bacteria of the FCB group superphylum have the potential to synthesize archaeal ether lipids.</title>
        <authorList>
            <person name="Villanueva L."/>
            <person name="Von Meijenfeldt F.A.B."/>
            <person name="Westbye A.B."/>
            <person name="Yadav S."/>
            <person name="Hopmans E.C."/>
            <person name="Dutilh B.E."/>
            <person name="Sinninghe Damste J.S."/>
        </authorList>
    </citation>
    <scope>NUCLEOTIDE SEQUENCE [LARGE SCALE GENOMIC DNA]</scope>
    <source>
        <strain evidence="3">NIOZ-UU100</strain>
    </source>
</reference>
<feature type="domain" description="GST N-terminal" evidence="1">
    <location>
        <begin position="8"/>
        <end position="86"/>
    </location>
</feature>
<dbReference type="SUPFAM" id="SSF52833">
    <property type="entry name" value="Thioredoxin-like"/>
    <property type="match status" value="1"/>
</dbReference>
<dbReference type="InterPro" id="IPR004046">
    <property type="entry name" value="GST_C"/>
</dbReference>
<dbReference type="InterPro" id="IPR040079">
    <property type="entry name" value="Glutathione_S-Trfase"/>
</dbReference>